<reference evidence="1" key="1">
    <citation type="submission" date="2021-02" db="EMBL/GenBank/DDBJ databases">
        <authorList>
            <person name="Nowell W R."/>
        </authorList>
    </citation>
    <scope>NUCLEOTIDE SEQUENCE</scope>
</reference>
<comment type="caution">
    <text evidence="1">The sequence shown here is derived from an EMBL/GenBank/DDBJ whole genome shotgun (WGS) entry which is preliminary data.</text>
</comment>
<gene>
    <name evidence="1" type="ORF">EDS130_LOCUS46293</name>
</gene>
<protein>
    <submittedName>
        <fullName evidence="1">Uncharacterized protein</fullName>
    </submittedName>
</protein>
<dbReference type="EMBL" id="CAJNOJ010001898">
    <property type="protein sequence ID" value="CAF1555808.1"/>
    <property type="molecule type" value="Genomic_DNA"/>
</dbReference>
<dbReference type="AlphaFoldDB" id="A0A815XCI4"/>
<evidence type="ECO:0000313" key="1">
    <source>
        <dbReference type="EMBL" id="CAF1555808.1"/>
    </source>
</evidence>
<accession>A0A815XCI4</accession>
<name>A0A815XCI4_ADIRI</name>
<evidence type="ECO:0000313" key="2">
    <source>
        <dbReference type="Proteomes" id="UP000663852"/>
    </source>
</evidence>
<proteinExistence type="predicted"/>
<organism evidence="1 2">
    <name type="scientific">Adineta ricciae</name>
    <name type="common">Rotifer</name>
    <dbReference type="NCBI Taxonomy" id="249248"/>
    <lineage>
        <taxon>Eukaryota</taxon>
        <taxon>Metazoa</taxon>
        <taxon>Spiralia</taxon>
        <taxon>Gnathifera</taxon>
        <taxon>Rotifera</taxon>
        <taxon>Eurotatoria</taxon>
        <taxon>Bdelloidea</taxon>
        <taxon>Adinetida</taxon>
        <taxon>Adinetidae</taxon>
        <taxon>Adineta</taxon>
    </lineage>
</organism>
<sequence>MININNALGSSSTISYTNVPILISGNNSIFLHSIFTDLFSNYSQAGAQYCGIVNQMNIANAINIQATG</sequence>
<dbReference type="Proteomes" id="UP000663852">
    <property type="component" value="Unassembled WGS sequence"/>
</dbReference>